<evidence type="ECO:0000313" key="3">
    <source>
        <dbReference type="Proteomes" id="UP001303160"/>
    </source>
</evidence>
<sequence>MSGGATQLTNDGAFLGQNSLAQKHRMGGVCYQGCLSGEPGSYLIYVGIGEKSRLCILQKQIIGHWKILETLSVHSSSMPAAPPSGSLWRSAGSPRACPGSGTESLRVRFPVMPVAASSAGGEALPPMGPGGGRTPTSRSSRRNYSRLSILNLLKVIKGKLFTNLIATRIISSYNRIYFKRGFKYRPKNLMIKTINFPLFKKLRILLTVYRPDILGTLNFRTVILKLKYQELGRVRYYTTIDEEFFGRLLVRVFIRYKFRAILYITGR</sequence>
<evidence type="ECO:0000256" key="1">
    <source>
        <dbReference type="SAM" id="MobiDB-lite"/>
    </source>
</evidence>
<dbReference type="EMBL" id="MU863876">
    <property type="protein sequence ID" value="KAK4205385.1"/>
    <property type="molecule type" value="Genomic_DNA"/>
</dbReference>
<proteinExistence type="predicted"/>
<evidence type="ECO:0000313" key="2">
    <source>
        <dbReference type="EMBL" id="KAK4205385.1"/>
    </source>
</evidence>
<dbReference type="Proteomes" id="UP001303160">
    <property type="component" value="Unassembled WGS sequence"/>
</dbReference>
<accession>A0AAN6XTT4</accession>
<name>A0AAN6XTT4_9PEZI</name>
<keyword evidence="3" id="KW-1185">Reference proteome</keyword>
<gene>
    <name evidence="2" type="ORF">QBC40DRAFT_291837</name>
</gene>
<organism evidence="2 3">
    <name type="scientific">Triangularia verruculosa</name>
    <dbReference type="NCBI Taxonomy" id="2587418"/>
    <lineage>
        <taxon>Eukaryota</taxon>
        <taxon>Fungi</taxon>
        <taxon>Dikarya</taxon>
        <taxon>Ascomycota</taxon>
        <taxon>Pezizomycotina</taxon>
        <taxon>Sordariomycetes</taxon>
        <taxon>Sordariomycetidae</taxon>
        <taxon>Sordariales</taxon>
        <taxon>Podosporaceae</taxon>
        <taxon>Triangularia</taxon>
    </lineage>
</organism>
<comment type="caution">
    <text evidence="2">The sequence shown here is derived from an EMBL/GenBank/DDBJ whole genome shotgun (WGS) entry which is preliminary data.</text>
</comment>
<feature type="region of interest" description="Disordered" evidence="1">
    <location>
        <begin position="118"/>
        <end position="140"/>
    </location>
</feature>
<reference evidence="2" key="2">
    <citation type="submission" date="2023-05" db="EMBL/GenBank/DDBJ databases">
        <authorList>
            <consortium name="Lawrence Berkeley National Laboratory"/>
            <person name="Steindorff A."/>
            <person name="Hensen N."/>
            <person name="Bonometti L."/>
            <person name="Westerberg I."/>
            <person name="Brannstrom I.O."/>
            <person name="Guillou S."/>
            <person name="Cros-Aarteil S."/>
            <person name="Calhoun S."/>
            <person name="Haridas S."/>
            <person name="Kuo A."/>
            <person name="Mondo S."/>
            <person name="Pangilinan J."/>
            <person name="Riley R."/>
            <person name="Labutti K."/>
            <person name="Andreopoulos B."/>
            <person name="Lipzen A."/>
            <person name="Chen C."/>
            <person name="Yanf M."/>
            <person name="Daum C."/>
            <person name="Ng V."/>
            <person name="Clum A."/>
            <person name="Ohm R."/>
            <person name="Martin F."/>
            <person name="Silar P."/>
            <person name="Natvig D."/>
            <person name="Lalanne C."/>
            <person name="Gautier V."/>
            <person name="Ament-Velasquez S.L."/>
            <person name="Kruys A."/>
            <person name="Hutchinson M.I."/>
            <person name="Powell A.J."/>
            <person name="Barry K."/>
            <person name="Miller A.N."/>
            <person name="Grigoriev I.V."/>
            <person name="Debuchy R."/>
            <person name="Gladieux P."/>
            <person name="Thoren M.H."/>
            <person name="Johannesson H."/>
        </authorList>
    </citation>
    <scope>NUCLEOTIDE SEQUENCE</scope>
    <source>
        <strain evidence="2">CBS 315.58</strain>
    </source>
</reference>
<dbReference type="AlphaFoldDB" id="A0AAN6XTT4"/>
<protein>
    <submittedName>
        <fullName evidence="2">Uncharacterized protein</fullName>
    </submittedName>
</protein>
<reference evidence="2" key="1">
    <citation type="journal article" date="2023" name="Mol. Phylogenet. Evol.">
        <title>Genome-scale phylogeny and comparative genomics of the fungal order Sordariales.</title>
        <authorList>
            <person name="Hensen N."/>
            <person name="Bonometti L."/>
            <person name="Westerberg I."/>
            <person name="Brannstrom I.O."/>
            <person name="Guillou S."/>
            <person name="Cros-Aarteil S."/>
            <person name="Calhoun S."/>
            <person name="Haridas S."/>
            <person name="Kuo A."/>
            <person name="Mondo S."/>
            <person name="Pangilinan J."/>
            <person name="Riley R."/>
            <person name="LaButti K."/>
            <person name="Andreopoulos B."/>
            <person name="Lipzen A."/>
            <person name="Chen C."/>
            <person name="Yan M."/>
            <person name="Daum C."/>
            <person name="Ng V."/>
            <person name="Clum A."/>
            <person name="Steindorff A."/>
            <person name="Ohm R.A."/>
            <person name="Martin F."/>
            <person name="Silar P."/>
            <person name="Natvig D.O."/>
            <person name="Lalanne C."/>
            <person name="Gautier V."/>
            <person name="Ament-Velasquez S.L."/>
            <person name="Kruys A."/>
            <person name="Hutchinson M.I."/>
            <person name="Powell A.J."/>
            <person name="Barry K."/>
            <person name="Miller A.N."/>
            <person name="Grigoriev I.V."/>
            <person name="Debuchy R."/>
            <person name="Gladieux P."/>
            <person name="Hiltunen Thoren M."/>
            <person name="Johannesson H."/>
        </authorList>
    </citation>
    <scope>NUCLEOTIDE SEQUENCE</scope>
    <source>
        <strain evidence="2">CBS 315.58</strain>
    </source>
</reference>